<evidence type="ECO:0000259" key="1">
    <source>
        <dbReference type="Pfam" id="PF06985"/>
    </source>
</evidence>
<dbReference type="EMBL" id="MU003705">
    <property type="protein sequence ID" value="KAF2807152.1"/>
    <property type="molecule type" value="Genomic_DNA"/>
</dbReference>
<dbReference type="PANTHER" id="PTHR33112:SF12">
    <property type="entry name" value="HETEROKARYON INCOMPATIBILITY DOMAIN-CONTAINING PROTEIN"/>
    <property type="match status" value="1"/>
</dbReference>
<evidence type="ECO:0000313" key="4">
    <source>
        <dbReference type="RefSeq" id="XP_033574116.1"/>
    </source>
</evidence>
<sequence>YLALSYVWGGATQLQLTSENFTSLSTENGLNELSDSIPRTIKDAMILCKNLGERYLWVDTLCIVQDDESDRHFQISNMANIYSQAVLTIVAASGSSADAGLPGHISSINGTELISTRHDIVPLIENSPWYSRGWTLQEYVLSHRLLFFVGGEAVYCCRTTMWREDSMPQELLSWNGEIELRERLGLLSHFSGTTDGFKHYTELVNTYITSDLSNDNYILNAISGALENIHSVGKSFQGLPEATLDLGLLWQTEDRTPPERREGFPSWSWAGWK</sequence>
<gene>
    <name evidence="2 4" type="ORF">BDZ99DRAFT_354960</name>
</gene>
<protein>
    <submittedName>
        <fullName evidence="2 4">HET-domain-containing protein</fullName>
    </submittedName>
</protein>
<dbReference type="OrthoDB" id="2958217at2759"/>
<dbReference type="InterPro" id="IPR010730">
    <property type="entry name" value="HET"/>
</dbReference>
<accession>A0A6A6YEA9</accession>
<feature type="non-terminal residue" evidence="2">
    <location>
        <position position="273"/>
    </location>
</feature>
<reference evidence="4" key="2">
    <citation type="submission" date="2020-04" db="EMBL/GenBank/DDBJ databases">
        <authorList>
            <consortium name="NCBI Genome Project"/>
        </authorList>
    </citation>
    <scope>NUCLEOTIDE SEQUENCE</scope>
    <source>
        <strain evidence="4">CBS 304.34</strain>
    </source>
</reference>
<keyword evidence="3" id="KW-1185">Reference proteome</keyword>
<dbReference type="Pfam" id="PF06985">
    <property type="entry name" value="HET"/>
    <property type="match status" value="1"/>
</dbReference>
<organism evidence="2">
    <name type="scientific">Mytilinidion resinicola</name>
    <dbReference type="NCBI Taxonomy" id="574789"/>
    <lineage>
        <taxon>Eukaryota</taxon>
        <taxon>Fungi</taxon>
        <taxon>Dikarya</taxon>
        <taxon>Ascomycota</taxon>
        <taxon>Pezizomycotina</taxon>
        <taxon>Dothideomycetes</taxon>
        <taxon>Pleosporomycetidae</taxon>
        <taxon>Mytilinidiales</taxon>
        <taxon>Mytilinidiaceae</taxon>
        <taxon>Mytilinidion</taxon>
    </lineage>
</organism>
<feature type="non-terminal residue" evidence="2">
    <location>
        <position position="1"/>
    </location>
</feature>
<evidence type="ECO:0000313" key="2">
    <source>
        <dbReference type="EMBL" id="KAF2807152.1"/>
    </source>
</evidence>
<proteinExistence type="predicted"/>
<dbReference type="GeneID" id="54455489"/>
<reference evidence="2 4" key="1">
    <citation type="journal article" date="2020" name="Stud. Mycol.">
        <title>101 Dothideomycetes genomes: a test case for predicting lifestyles and emergence of pathogens.</title>
        <authorList>
            <person name="Haridas S."/>
            <person name="Albert R."/>
            <person name="Binder M."/>
            <person name="Bloem J."/>
            <person name="Labutti K."/>
            <person name="Salamov A."/>
            <person name="Andreopoulos B."/>
            <person name="Baker S."/>
            <person name="Barry K."/>
            <person name="Bills G."/>
            <person name="Bluhm B."/>
            <person name="Cannon C."/>
            <person name="Castanera R."/>
            <person name="Culley D."/>
            <person name="Daum C."/>
            <person name="Ezra D."/>
            <person name="Gonzalez J."/>
            <person name="Henrissat B."/>
            <person name="Kuo A."/>
            <person name="Liang C."/>
            <person name="Lipzen A."/>
            <person name="Lutzoni F."/>
            <person name="Magnuson J."/>
            <person name="Mondo S."/>
            <person name="Nolan M."/>
            <person name="Ohm R."/>
            <person name="Pangilinan J."/>
            <person name="Park H.-J."/>
            <person name="Ramirez L."/>
            <person name="Alfaro M."/>
            <person name="Sun H."/>
            <person name="Tritt A."/>
            <person name="Yoshinaga Y."/>
            <person name="Zwiers L.-H."/>
            <person name="Turgeon B."/>
            <person name="Goodwin S."/>
            <person name="Spatafora J."/>
            <person name="Crous P."/>
            <person name="Grigoriev I."/>
        </authorList>
    </citation>
    <scope>NUCLEOTIDE SEQUENCE</scope>
    <source>
        <strain evidence="2 4">CBS 304.34</strain>
    </source>
</reference>
<evidence type="ECO:0000313" key="3">
    <source>
        <dbReference type="Proteomes" id="UP000504636"/>
    </source>
</evidence>
<dbReference type="RefSeq" id="XP_033574116.1">
    <property type="nucleotide sequence ID" value="XM_033714596.1"/>
</dbReference>
<feature type="domain" description="Heterokaryon incompatibility" evidence="1">
    <location>
        <begin position="1"/>
        <end position="138"/>
    </location>
</feature>
<dbReference type="AlphaFoldDB" id="A0A6A6YEA9"/>
<dbReference type="Proteomes" id="UP000504636">
    <property type="component" value="Unplaced"/>
</dbReference>
<reference evidence="4" key="3">
    <citation type="submission" date="2025-04" db="UniProtKB">
        <authorList>
            <consortium name="RefSeq"/>
        </authorList>
    </citation>
    <scope>IDENTIFICATION</scope>
    <source>
        <strain evidence="4">CBS 304.34</strain>
    </source>
</reference>
<name>A0A6A6YEA9_9PEZI</name>
<dbReference type="PANTHER" id="PTHR33112">
    <property type="entry name" value="DOMAIN PROTEIN, PUTATIVE-RELATED"/>
    <property type="match status" value="1"/>
</dbReference>